<dbReference type="RefSeq" id="WP_107822797.1">
    <property type="nucleotide sequence ID" value="NZ_QAAD01000011.1"/>
</dbReference>
<sequence length="159" mass="18564">MTRFNEILDKSKTVQRFAQLENMSSDELYEYTFECFCSYMDMFKERLTFGSQTNKMIAAYGKIQAFKVLTPSELISIMFTSAHMQLWFAYRFWAEADKQVVRQCVDREELFLTLTFMGAIPKTNLMEEIINEYENGAICIPNVKTFGFRAETRAADQPA</sequence>
<organism evidence="1 2">
    <name type="scientific">Mangrovibacterium marinum</name>
    <dbReference type="NCBI Taxonomy" id="1639118"/>
    <lineage>
        <taxon>Bacteria</taxon>
        <taxon>Pseudomonadati</taxon>
        <taxon>Bacteroidota</taxon>
        <taxon>Bacteroidia</taxon>
        <taxon>Marinilabiliales</taxon>
        <taxon>Prolixibacteraceae</taxon>
        <taxon>Mangrovibacterium</taxon>
    </lineage>
</organism>
<comment type="caution">
    <text evidence="1">The sequence shown here is derived from an EMBL/GenBank/DDBJ whole genome shotgun (WGS) entry which is preliminary data.</text>
</comment>
<reference evidence="1 2" key="1">
    <citation type="submission" date="2018-04" db="EMBL/GenBank/DDBJ databases">
        <title>Genomic Encyclopedia of Archaeal and Bacterial Type Strains, Phase II (KMG-II): from individual species to whole genera.</title>
        <authorList>
            <person name="Goeker M."/>
        </authorList>
    </citation>
    <scope>NUCLEOTIDE SEQUENCE [LARGE SCALE GENOMIC DNA]</scope>
    <source>
        <strain evidence="1 2">DSM 28823</strain>
    </source>
</reference>
<evidence type="ECO:0000313" key="2">
    <source>
        <dbReference type="Proteomes" id="UP000243525"/>
    </source>
</evidence>
<proteinExistence type="predicted"/>
<name>A0A2T5C0I9_9BACT</name>
<accession>A0A2T5C0I9</accession>
<evidence type="ECO:0000313" key="1">
    <source>
        <dbReference type="EMBL" id="PTN08068.1"/>
    </source>
</evidence>
<keyword evidence="2" id="KW-1185">Reference proteome</keyword>
<dbReference type="Proteomes" id="UP000243525">
    <property type="component" value="Unassembled WGS sequence"/>
</dbReference>
<dbReference type="AlphaFoldDB" id="A0A2T5C0I9"/>
<dbReference type="EMBL" id="QAAD01000011">
    <property type="protein sequence ID" value="PTN08068.1"/>
    <property type="molecule type" value="Genomic_DNA"/>
</dbReference>
<gene>
    <name evidence="1" type="ORF">C8N47_111108</name>
</gene>
<protein>
    <submittedName>
        <fullName evidence="1">Uncharacterized protein</fullName>
    </submittedName>
</protein>